<dbReference type="OrthoDB" id="3200163at2759"/>
<feature type="domain" description="Carboxylesterase type B" evidence="3">
    <location>
        <begin position="22"/>
        <end position="551"/>
    </location>
</feature>
<keyword evidence="5" id="KW-1185">Reference proteome</keyword>
<keyword evidence="1" id="KW-0325">Glycoprotein</keyword>
<protein>
    <recommendedName>
        <fullName evidence="3">Carboxylesterase type B domain-containing protein</fullName>
    </recommendedName>
</protein>
<dbReference type="Pfam" id="PF00135">
    <property type="entry name" value="COesterase"/>
    <property type="match status" value="1"/>
</dbReference>
<evidence type="ECO:0000256" key="2">
    <source>
        <dbReference type="SAM" id="SignalP"/>
    </source>
</evidence>
<keyword evidence="2" id="KW-0732">Signal</keyword>
<evidence type="ECO:0000256" key="1">
    <source>
        <dbReference type="ARBA" id="ARBA00023180"/>
    </source>
</evidence>
<feature type="signal peptide" evidence="2">
    <location>
        <begin position="1"/>
        <end position="20"/>
    </location>
</feature>
<dbReference type="InterPro" id="IPR002018">
    <property type="entry name" value="CarbesteraseB"/>
</dbReference>
<reference evidence="4 5" key="1">
    <citation type="journal article" date="2017" name="BMC Biol.">
        <title>Genomic innovations, transcriptional plasticity and gene loss underlying the evolution and divergence of two highly polyphagous and invasive Helicoverpa pest species.</title>
        <authorList>
            <person name="Pearce S.L."/>
            <person name="Clarke D.F."/>
            <person name="East P.D."/>
            <person name="Elfekih S."/>
            <person name="Gordon K.H."/>
            <person name="Jermiin L.S."/>
            <person name="McGaughran A."/>
            <person name="Oakeshott J.G."/>
            <person name="Papanikolaou A."/>
            <person name="Perera O.P."/>
            <person name="Rane R.V."/>
            <person name="Richards S."/>
            <person name="Tay W.T."/>
            <person name="Walsh T.K."/>
            <person name="Anderson A."/>
            <person name="Anderson C.J."/>
            <person name="Asgari S."/>
            <person name="Board P.G."/>
            <person name="Bretschneider A."/>
            <person name="Campbell P.M."/>
            <person name="Chertemps T."/>
            <person name="Christeller J.T."/>
            <person name="Coppin C.W."/>
            <person name="Downes S.J."/>
            <person name="Duan G."/>
            <person name="Farnsworth C.A."/>
            <person name="Good R.T."/>
            <person name="Han L.B."/>
            <person name="Han Y.C."/>
            <person name="Hatje K."/>
            <person name="Horne I."/>
            <person name="Huang Y.P."/>
            <person name="Hughes D.S."/>
            <person name="Jacquin-Joly E."/>
            <person name="James W."/>
            <person name="Jhangiani S."/>
            <person name="Kollmar M."/>
            <person name="Kuwar S.S."/>
            <person name="Li S."/>
            <person name="Liu N.Y."/>
            <person name="Maibeche M.T."/>
            <person name="Miller J.R."/>
            <person name="Montagne N."/>
            <person name="Perry T."/>
            <person name="Qu J."/>
            <person name="Song S.V."/>
            <person name="Sutton G.G."/>
            <person name="Vogel H."/>
            <person name="Walenz B.P."/>
            <person name="Xu W."/>
            <person name="Zhang H.J."/>
            <person name="Zou Z."/>
            <person name="Batterham P."/>
            <person name="Edwards O.R."/>
            <person name="Feyereisen R."/>
            <person name="Gibbs R.A."/>
            <person name="Heckel D.G."/>
            <person name="McGrath A."/>
            <person name="Robin C."/>
            <person name="Scherer S.E."/>
            <person name="Worley K.C."/>
            <person name="Wu Y.D."/>
        </authorList>
    </citation>
    <scope>NUCLEOTIDE SEQUENCE [LARGE SCALE GENOMIC DNA]</scope>
    <source>
        <strain evidence="4">Harm_GR_Male_#8</strain>
        <tissue evidence="4">Whole organism</tissue>
    </source>
</reference>
<sequence length="571" mass="65770">MMYCGIYVFIVLLTQIKSFAIEVTVKQGKIIGHREVTVFNKKLYFAFYAVPYAKPPVGRLRFKDPKPVQKWEGIHDARREFHGACAQAHIVHKHGQFGVEDCLYLNIYTPEIPRSETFELKPVIVWLHGYAFASSFSHIHGGDFLVDNDIVLVTVTHRIGVFGFLKLSDDDSNANMGLKDIVMALKWIRTNIKQFGGDKDNITLMGCNSAATFISLLMMTEASKLFSKVILQSGAIYSASIMQGDHKLERERLTEQLSKNGLKISNAPTKALIDASQTIYTRSEVENYQRPIVSFTPILETKSKSALLTKTPNDFYDIMKSKTLKPLLIGFNTQESISEMIPFIHNPYYLRLFRKFFKFMVPFSDGCKYNSTSQDYKRISDQIKARYFKDEISEKSLYSFLRYTSDLIKFPIIKFVRTYLQLGGTNAKLYMYKFDYRGRLNAVKGTSIADSKVQINGVATGDEICYVLKCEPLWEEYVKMTREDVNRDKTFIKQMSGLWANFARYGDPTPPNEDVNITWPTMTLDGSNVLLIRALITKTDFKGDNSVYDFWNNIYERFYKEEHCKPRHDEL</sequence>
<dbReference type="AlphaFoldDB" id="A0A2W1B5B7"/>
<dbReference type="InterPro" id="IPR050309">
    <property type="entry name" value="Type-B_Carboxylest/Lipase"/>
</dbReference>
<evidence type="ECO:0000313" key="5">
    <source>
        <dbReference type="Proteomes" id="UP000249218"/>
    </source>
</evidence>
<dbReference type="Gene3D" id="3.40.50.1820">
    <property type="entry name" value="alpha/beta hydrolase"/>
    <property type="match status" value="1"/>
</dbReference>
<dbReference type="Proteomes" id="UP000249218">
    <property type="component" value="Unassembled WGS sequence"/>
</dbReference>
<feature type="chain" id="PRO_5016072486" description="Carboxylesterase type B domain-containing protein" evidence="2">
    <location>
        <begin position="21"/>
        <end position="571"/>
    </location>
</feature>
<dbReference type="PANTHER" id="PTHR11559">
    <property type="entry name" value="CARBOXYLESTERASE"/>
    <property type="match status" value="1"/>
</dbReference>
<dbReference type="InterPro" id="IPR029058">
    <property type="entry name" value="AB_hydrolase_fold"/>
</dbReference>
<dbReference type="InterPro" id="IPR019819">
    <property type="entry name" value="Carboxylesterase_B_CS"/>
</dbReference>
<dbReference type="PROSITE" id="PS00941">
    <property type="entry name" value="CARBOXYLESTERASE_B_2"/>
    <property type="match status" value="1"/>
</dbReference>
<gene>
    <name evidence="4" type="primary">HaOG200159</name>
    <name evidence="4" type="ORF">B5X24_HaOG200159</name>
</gene>
<evidence type="ECO:0000313" key="4">
    <source>
        <dbReference type="EMBL" id="PZC71462.1"/>
    </source>
</evidence>
<name>A0A2W1B5B7_HELAM</name>
<organism evidence="4 5">
    <name type="scientific">Helicoverpa armigera</name>
    <name type="common">Cotton bollworm</name>
    <name type="synonym">Heliothis armigera</name>
    <dbReference type="NCBI Taxonomy" id="29058"/>
    <lineage>
        <taxon>Eukaryota</taxon>
        <taxon>Metazoa</taxon>
        <taxon>Ecdysozoa</taxon>
        <taxon>Arthropoda</taxon>
        <taxon>Hexapoda</taxon>
        <taxon>Insecta</taxon>
        <taxon>Pterygota</taxon>
        <taxon>Neoptera</taxon>
        <taxon>Endopterygota</taxon>
        <taxon>Lepidoptera</taxon>
        <taxon>Glossata</taxon>
        <taxon>Ditrysia</taxon>
        <taxon>Noctuoidea</taxon>
        <taxon>Noctuidae</taxon>
        <taxon>Heliothinae</taxon>
        <taxon>Helicoverpa</taxon>
    </lineage>
</organism>
<dbReference type="SUPFAM" id="SSF53474">
    <property type="entry name" value="alpha/beta-Hydrolases"/>
    <property type="match status" value="1"/>
</dbReference>
<accession>A0A2W1B5B7</accession>
<dbReference type="EMBL" id="KZ150310">
    <property type="protein sequence ID" value="PZC71462.1"/>
    <property type="molecule type" value="Genomic_DNA"/>
</dbReference>
<evidence type="ECO:0000259" key="3">
    <source>
        <dbReference type="Pfam" id="PF00135"/>
    </source>
</evidence>
<proteinExistence type="predicted"/>